<dbReference type="Gene3D" id="1.10.10.10">
    <property type="entry name" value="Winged helix-like DNA-binding domain superfamily/Winged helix DNA-binding domain"/>
    <property type="match status" value="1"/>
</dbReference>
<dbReference type="SUPFAM" id="SSF46785">
    <property type="entry name" value="Winged helix' DNA-binding domain"/>
    <property type="match status" value="1"/>
</dbReference>
<evidence type="ECO:0000313" key="3">
    <source>
        <dbReference type="EMBL" id="BBG26112.1"/>
    </source>
</evidence>
<dbReference type="Pfam" id="PF12802">
    <property type="entry name" value="MarR_2"/>
    <property type="match status" value="1"/>
</dbReference>
<keyword evidence="4" id="KW-1185">Reference proteome</keyword>
<proteinExistence type="predicted"/>
<evidence type="ECO:0000313" key="4">
    <source>
        <dbReference type="Proteomes" id="UP000322983"/>
    </source>
</evidence>
<dbReference type="EMBL" id="AP018930">
    <property type="protein sequence ID" value="BBG26112.1"/>
    <property type="molecule type" value="Genomic_DNA"/>
</dbReference>
<dbReference type="AlphaFoldDB" id="A0A510E0V8"/>
<gene>
    <name evidence="2" type="ORF">IC006_0640</name>
    <name evidence="3" type="ORF">IC007_0617</name>
</gene>
<dbReference type="InterPro" id="IPR036388">
    <property type="entry name" value="WH-like_DNA-bd_sf"/>
</dbReference>
<sequence length="212" mass="24532">MTRGSCVKFSEIEDATGLHSQTLSRILDRLIEAGLIRKCFDFNKKDRGYAALVSPSITYLDLSVYLEHDRVTDKSVVLKHRFKCKIINNSIPISKVSVYIYGDIEWTKPFIFKTPNTQNTIPLTKEICPNNYCHFIMDLGKVIEYGEKASYDYEFYLYYFPPEDYFDIFYHEKIVKGKVFIRSNLISDVDAESYASIVKRQTSTGISLSFSN</sequence>
<accession>A0A510DT18</accession>
<dbReference type="GO" id="GO:0003700">
    <property type="term" value="F:DNA-binding transcription factor activity"/>
    <property type="evidence" value="ECO:0007669"/>
    <property type="project" value="InterPro"/>
</dbReference>
<organism evidence="3 5">
    <name type="scientific">Sulfuracidifex tepidarius</name>
    <dbReference type="NCBI Taxonomy" id="1294262"/>
    <lineage>
        <taxon>Archaea</taxon>
        <taxon>Thermoproteota</taxon>
        <taxon>Thermoprotei</taxon>
        <taxon>Sulfolobales</taxon>
        <taxon>Sulfolobaceae</taxon>
        <taxon>Sulfuracidifex</taxon>
    </lineage>
</organism>
<feature type="domain" description="HTH marR-type" evidence="1">
    <location>
        <begin position="9"/>
        <end position="39"/>
    </location>
</feature>
<name>A0A510E0V8_9CREN</name>
<accession>A0A510E0V8</accession>
<dbReference type="EMBL" id="AP018929">
    <property type="protein sequence ID" value="BBG23356.1"/>
    <property type="molecule type" value="Genomic_DNA"/>
</dbReference>
<dbReference type="KEGG" id="step:IC006_0640"/>
<dbReference type="InterPro" id="IPR000835">
    <property type="entry name" value="HTH_MarR-typ"/>
</dbReference>
<reference evidence="3 4" key="2">
    <citation type="journal article" date="2020" name="Int. J. Syst. Evol. Microbiol.">
        <title>Sulfuracidifex tepidarius gen. nov., sp. nov. and transfer of Sulfolobus metallicus Huber and Stetter 1992 to the genus Sulfuracidifex as Sulfuracidifex metallicus comb. nov.</title>
        <authorList>
            <person name="Itoh T."/>
            <person name="Miura T."/>
            <person name="Sakai H.D."/>
            <person name="Kato S."/>
            <person name="Ohkuma M."/>
            <person name="Takashina T."/>
        </authorList>
    </citation>
    <scope>NUCLEOTIDE SEQUENCE</scope>
    <source>
        <strain evidence="2 4">IC-006</strain>
        <strain evidence="3">IC-007</strain>
    </source>
</reference>
<evidence type="ECO:0000259" key="1">
    <source>
        <dbReference type="Pfam" id="PF12802"/>
    </source>
</evidence>
<protein>
    <recommendedName>
        <fullName evidence="1">HTH marR-type domain-containing protein</fullName>
    </recommendedName>
</protein>
<reference evidence="5" key="1">
    <citation type="submission" date="2018-09" db="EMBL/GenBank/DDBJ databases">
        <title>Complete Genome Sequencing of Sulfolobus sp. JCM 16834.</title>
        <authorList>
            <person name="Kato S."/>
            <person name="Itoh T."/>
            <person name="Ohkuma M."/>
        </authorList>
    </citation>
    <scope>NUCLEOTIDE SEQUENCE [LARGE SCALE GENOMIC DNA]</scope>
    <source>
        <strain evidence="5">IC-007</strain>
    </source>
</reference>
<dbReference type="Proteomes" id="UP000325030">
    <property type="component" value="Chromosome"/>
</dbReference>
<evidence type="ECO:0000313" key="2">
    <source>
        <dbReference type="EMBL" id="BBG23356.1"/>
    </source>
</evidence>
<evidence type="ECO:0000313" key="5">
    <source>
        <dbReference type="Proteomes" id="UP000325030"/>
    </source>
</evidence>
<dbReference type="OrthoDB" id="42266at2157"/>
<dbReference type="Proteomes" id="UP000322983">
    <property type="component" value="Chromosome"/>
</dbReference>
<dbReference type="InterPro" id="IPR036390">
    <property type="entry name" value="WH_DNA-bd_sf"/>
</dbReference>